<evidence type="ECO:0000256" key="9">
    <source>
        <dbReference type="ARBA" id="ARBA00022989"/>
    </source>
</evidence>
<evidence type="ECO:0000256" key="5">
    <source>
        <dbReference type="ARBA" id="ARBA00022692"/>
    </source>
</evidence>
<dbReference type="FunFam" id="2.10.25.10:FF:000038">
    <property type="entry name" value="Fibrillin 2"/>
    <property type="match status" value="4"/>
</dbReference>
<evidence type="ECO:0000256" key="12">
    <source>
        <dbReference type="ARBA" id="ARBA00023180"/>
    </source>
</evidence>
<evidence type="ECO:0000256" key="16">
    <source>
        <dbReference type="SAM" id="SignalP"/>
    </source>
</evidence>
<dbReference type="GO" id="GO:0048513">
    <property type="term" value="P:animal organ development"/>
    <property type="evidence" value="ECO:0007669"/>
    <property type="project" value="UniProtKB-ARBA"/>
</dbReference>
<comment type="caution">
    <text evidence="13">Lacks conserved residue(s) required for the propagation of feature annotation.</text>
</comment>
<evidence type="ECO:0000313" key="19">
    <source>
        <dbReference type="EMBL" id="CAB3262814.1"/>
    </source>
</evidence>
<dbReference type="SUPFAM" id="SSF57196">
    <property type="entry name" value="EGF/Laminin"/>
    <property type="match status" value="2"/>
</dbReference>
<dbReference type="SMART" id="SM00181">
    <property type="entry name" value="EGF"/>
    <property type="match status" value="8"/>
</dbReference>
<dbReference type="EMBL" id="LR786952">
    <property type="protein sequence ID" value="CAB3262814.1"/>
    <property type="molecule type" value="mRNA"/>
</dbReference>
<evidence type="ECO:0000256" key="4">
    <source>
        <dbReference type="ARBA" id="ARBA00022536"/>
    </source>
</evidence>
<dbReference type="InterPro" id="IPR000152">
    <property type="entry name" value="EGF-type_Asp/Asn_hydroxyl_site"/>
</dbReference>
<dbReference type="InterPro" id="IPR017957">
    <property type="entry name" value="P_trefoil_CS"/>
</dbReference>
<dbReference type="InterPro" id="IPR009030">
    <property type="entry name" value="Growth_fac_rcpt_cys_sf"/>
</dbReference>
<evidence type="ECO:0000256" key="8">
    <source>
        <dbReference type="ARBA" id="ARBA00022837"/>
    </source>
</evidence>
<feature type="domain" description="EGF-like" evidence="17">
    <location>
        <begin position="438"/>
        <end position="480"/>
    </location>
</feature>
<keyword evidence="4 13" id="KW-0245">EGF-like domain</keyword>
<dbReference type="Pfam" id="PF12947">
    <property type="entry name" value="EGF_3"/>
    <property type="match status" value="5"/>
</dbReference>
<feature type="disulfide bond" evidence="14">
    <location>
        <begin position="33"/>
        <end position="48"/>
    </location>
</feature>
<keyword evidence="10" id="KW-0472">Membrane</keyword>
<dbReference type="InterPro" id="IPR024731">
    <property type="entry name" value="NELL2-like_EGF"/>
</dbReference>
<keyword evidence="3" id="KW-0964">Secreted</keyword>
<keyword evidence="8" id="KW-0106">Calcium</keyword>
<evidence type="ECO:0000259" key="18">
    <source>
        <dbReference type="PROSITE" id="PS51448"/>
    </source>
</evidence>
<evidence type="ECO:0000256" key="15">
    <source>
        <dbReference type="SAM" id="MobiDB-lite"/>
    </source>
</evidence>
<dbReference type="InterPro" id="IPR044913">
    <property type="entry name" value="P_trefoil_dom_sf"/>
</dbReference>
<dbReference type="InterPro" id="IPR052235">
    <property type="entry name" value="Nephronectin_domain"/>
</dbReference>
<dbReference type="SMART" id="SM00179">
    <property type="entry name" value="EGF_CA"/>
    <property type="match status" value="6"/>
</dbReference>
<dbReference type="PRINTS" id="PR00680">
    <property type="entry name" value="PTREFOIL"/>
</dbReference>
<dbReference type="Pfam" id="PF07645">
    <property type="entry name" value="EGF_CA"/>
    <property type="match status" value="2"/>
</dbReference>
<feature type="domain" description="P-type" evidence="18">
    <location>
        <begin position="21"/>
        <end position="64"/>
    </location>
</feature>
<feature type="domain" description="EGF-like" evidence="17">
    <location>
        <begin position="253"/>
        <end position="292"/>
    </location>
</feature>
<feature type="signal peptide" evidence="16">
    <location>
        <begin position="1"/>
        <end position="20"/>
    </location>
</feature>
<evidence type="ECO:0000256" key="14">
    <source>
        <dbReference type="PROSITE-ProRule" id="PRU00779"/>
    </source>
</evidence>
<feature type="disulfide bond" evidence="14">
    <location>
        <begin position="23"/>
        <end position="49"/>
    </location>
</feature>
<feature type="domain" description="EGF-like" evidence="17">
    <location>
        <begin position="397"/>
        <end position="435"/>
    </location>
</feature>
<dbReference type="SUPFAM" id="SSF57184">
    <property type="entry name" value="Growth factor receptor domain"/>
    <property type="match status" value="2"/>
</dbReference>
<dbReference type="GO" id="GO:0005576">
    <property type="term" value="C:extracellular region"/>
    <property type="evidence" value="ECO:0007669"/>
    <property type="project" value="UniProtKB-SubCell"/>
</dbReference>
<dbReference type="SUPFAM" id="SSF57492">
    <property type="entry name" value="Trefoil"/>
    <property type="match status" value="2"/>
</dbReference>
<dbReference type="GO" id="GO:0005509">
    <property type="term" value="F:calcium ion binding"/>
    <property type="evidence" value="ECO:0007669"/>
    <property type="project" value="InterPro"/>
</dbReference>
<dbReference type="CDD" id="cd00054">
    <property type="entry name" value="EGF_CA"/>
    <property type="match status" value="6"/>
</dbReference>
<evidence type="ECO:0000256" key="1">
    <source>
        <dbReference type="ARBA" id="ARBA00004479"/>
    </source>
</evidence>
<evidence type="ECO:0000256" key="7">
    <source>
        <dbReference type="ARBA" id="ARBA00022737"/>
    </source>
</evidence>
<feature type="domain" description="P-type" evidence="18">
    <location>
        <begin position="87"/>
        <end position="131"/>
    </location>
</feature>
<keyword evidence="7" id="KW-0677">Repeat</keyword>
<dbReference type="PROSITE" id="PS51448">
    <property type="entry name" value="P_TREFOIL_2"/>
    <property type="match status" value="2"/>
</dbReference>
<dbReference type="InterPro" id="IPR018097">
    <property type="entry name" value="EGF_Ca-bd_CS"/>
</dbReference>
<feature type="disulfide bond" evidence="14">
    <location>
        <begin position="43"/>
        <end position="60"/>
    </location>
</feature>
<keyword evidence="12" id="KW-0325">Glycoprotein</keyword>
<dbReference type="PROSITE" id="PS00025">
    <property type="entry name" value="P_TREFOIL_1"/>
    <property type="match status" value="1"/>
</dbReference>
<dbReference type="PROSITE" id="PS01186">
    <property type="entry name" value="EGF_2"/>
    <property type="match status" value="5"/>
</dbReference>
<keyword evidence="5" id="KW-0812">Transmembrane</keyword>
<dbReference type="PANTHER" id="PTHR24050">
    <property type="entry name" value="PA14 DOMAIN-CONTAINING PROTEIN"/>
    <property type="match status" value="1"/>
</dbReference>
<comment type="subcellular location">
    <subcellularLocation>
        <location evidence="1">Membrane</location>
        <topology evidence="1">Single-pass type I membrane protein</topology>
    </subcellularLocation>
    <subcellularLocation>
        <location evidence="2">Secreted</location>
    </subcellularLocation>
</comment>
<evidence type="ECO:0000256" key="11">
    <source>
        <dbReference type="ARBA" id="ARBA00023157"/>
    </source>
</evidence>
<dbReference type="GO" id="GO:0048731">
    <property type="term" value="P:system development"/>
    <property type="evidence" value="ECO:0007669"/>
    <property type="project" value="UniProtKB-ARBA"/>
</dbReference>
<dbReference type="FunFam" id="2.10.25.10:FF:000202">
    <property type="entry name" value="Multiple epidermal growth factor-like domains 8"/>
    <property type="match status" value="1"/>
</dbReference>
<dbReference type="InterPro" id="IPR001881">
    <property type="entry name" value="EGF-like_Ca-bd_dom"/>
</dbReference>
<dbReference type="Gene3D" id="4.10.110.10">
    <property type="entry name" value="Spasmolytic Protein, domain 1"/>
    <property type="match status" value="2"/>
</dbReference>
<dbReference type="Pfam" id="PF00088">
    <property type="entry name" value="Trefoil"/>
    <property type="match status" value="2"/>
</dbReference>
<feature type="domain" description="EGF-like" evidence="17">
    <location>
        <begin position="293"/>
        <end position="334"/>
    </location>
</feature>
<keyword evidence="6 16" id="KW-0732">Signal</keyword>
<keyword evidence="11 14" id="KW-1015">Disulfide bond</keyword>
<evidence type="ECO:0000256" key="2">
    <source>
        <dbReference type="ARBA" id="ARBA00004613"/>
    </source>
</evidence>
<dbReference type="Gene3D" id="2.10.25.10">
    <property type="entry name" value="Laminin"/>
    <property type="match status" value="8"/>
</dbReference>
<feature type="domain" description="EGF-like" evidence="17">
    <location>
        <begin position="1208"/>
        <end position="1246"/>
    </location>
</feature>
<feature type="disulfide bond" evidence="14">
    <location>
        <begin position="110"/>
        <end position="127"/>
    </location>
</feature>
<dbReference type="PROSITE" id="PS00010">
    <property type="entry name" value="ASX_HYDROXYL"/>
    <property type="match status" value="6"/>
</dbReference>
<feature type="compositionally biased region" description="Basic and acidic residues" evidence="15">
    <location>
        <begin position="760"/>
        <end position="774"/>
    </location>
</feature>
<feature type="domain" description="EGF-like" evidence="17">
    <location>
        <begin position="1249"/>
        <end position="1289"/>
    </location>
</feature>
<evidence type="ECO:0000256" key="3">
    <source>
        <dbReference type="ARBA" id="ARBA00022525"/>
    </source>
</evidence>
<organism evidence="19">
    <name type="scientific">Phallusia mammillata</name>
    <dbReference type="NCBI Taxonomy" id="59560"/>
    <lineage>
        <taxon>Eukaryota</taxon>
        <taxon>Metazoa</taxon>
        <taxon>Chordata</taxon>
        <taxon>Tunicata</taxon>
        <taxon>Ascidiacea</taxon>
        <taxon>Phlebobranchia</taxon>
        <taxon>Ascidiidae</taxon>
        <taxon>Phallusia</taxon>
    </lineage>
</organism>
<feature type="compositionally biased region" description="Basic and acidic residues" evidence="15">
    <location>
        <begin position="788"/>
        <end position="800"/>
    </location>
</feature>
<proteinExistence type="evidence at transcript level"/>
<dbReference type="PANTHER" id="PTHR24050:SF28">
    <property type="entry name" value="UROMODULIN-LIKE"/>
    <property type="match status" value="1"/>
</dbReference>
<dbReference type="InterPro" id="IPR049883">
    <property type="entry name" value="NOTCH1_EGF-like"/>
</dbReference>
<dbReference type="InterPro" id="IPR000742">
    <property type="entry name" value="EGF"/>
</dbReference>
<accession>A0A6F9DH68</accession>
<protein>
    <submittedName>
        <fullName evidence="19">Uncharacterized protein LOC100183596</fullName>
    </submittedName>
</protein>
<feature type="disulfide bond" evidence="14">
    <location>
        <begin position="100"/>
        <end position="115"/>
    </location>
</feature>
<dbReference type="PROSITE" id="PS50026">
    <property type="entry name" value="EGF_3"/>
    <property type="match status" value="6"/>
</dbReference>
<evidence type="ECO:0000259" key="17">
    <source>
        <dbReference type="PROSITE" id="PS50026"/>
    </source>
</evidence>
<dbReference type="InterPro" id="IPR000519">
    <property type="entry name" value="P_trefoil_dom"/>
</dbReference>
<dbReference type="GO" id="GO:0016020">
    <property type="term" value="C:membrane"/>
    <property type="evidence" value="ECO:0007669"/>
    <property type="project" value="UniProtKB-SubCell"/>
</dbReference>
<feature type="chain" id="PRO_5026258998" evidence="16">
    <location>
        <begin position="21"/>
        <end position="1883"/>
    </location>
</feature>
<evidence type="ECO:0000256" key="10">
    <source>
        <dbReference type="ARBA" id="ARBA00023136"/>
    </source>
</evidence>
<evidence type="ECO:0000256" key="6">
    <source>
        <dbReference type="ARBA" id="ARBA00022729"/>
    </source>
</evidence>
<gene>
    <name evidence="19" type="primary">LOC100183596</name>
</gene>
<dbReference type="SMART" id="SM00018">
    <property type="entry name" value="PD"/>
    <property type="match status" value="2"/>
</dbReference>
<dbReference type="CDD" id="cd00111">
    <property type="entry name" value="Trefoil"/>
    <property type="match status" value="2"/>
</dbReference>
<name>A0A6F9DH68_9ASCI</name>
<feature type="region of interest" description="Disordered" evidence="15">
    <location>
        <begin position="760"/>
        <end position="800"/>
    </location>
</feature>
<evidence type="ECO:0000256" key="13">
    <source>
        <dbReference type="PROSITE-ProRule" id="PRU00076"/>
    </source>
</evidence>
<keyword evidence="9" id="KW-1133">Transmembrane helix</keyword>
<sequence>MRYKIILCVVLQSMWNRISADTCSLPEHGRVDCGWAGIRRQTCTNIGCCFQIPQGNSPWCYYPSDFPFPMVPRLNPRDAGLLTGEPDECRAVNYASRDNCGYPRITSSACQSRGCCFDSEQQRFAWCFYPRGYFNSDGKAIQKFSGTALLSRVFESSLGENSSSSFHSYAPVVDWQLLKSMRYKVPSVKSVYVHAFTEQNGYTQSHFIVETISPPSDPISLQQLTDSSVDAIRTRLIGIVDYTMFINIPVLKDYNECQTTRCPKNSNCINTMGSFTCSCKEGYTGDGVTQCDDVNECDVSTHGCHDNATCVNSEGSYVCTCDAGFTGDGRNSCQALTDVSTDPVWVCDPVKGYTPVYGDFPTDGVQCSSDASCEFDDGKFTCDCNDGFEGDGKDCDDVDECDADNHQCDVRASCYNEEGGYGCSCDPGLTGDGFSCDDVNECDDIDVCDVNSTCENSFGDYECNCHLGFVENGDDDKSCQEQIILYGEIPIVGAVTQLLDPGSPFFPSMIDFLEDQLEIFYSQLLQPDVDVEFVKLENNATVVGHVIVVTGNSSHDVTAASFTASVVEALVRRRNDSSGKPTVLAAPFVSLQVIKPDNFKKFISQLPDSSELEEELKEQLEELDSDEIYGATAIAYIRVNPVAIKDNSTDFLKTDASKDFLVQLEEDLYLAYSKFNPQVKAVEIIELRPDGRFDASNDSTVGIGEKFRVDFEANLTLNNNVNVPDPGSLNYSVLFSSLEAELRNSYSLLLNLVFRKIDRDTNPDAGKDENRDEDGSGDGSGSGSGYNDDNKDNNEKKRELPSSFVEVRITNLTQSTSGRSTSVQHVVSFKFPPASKLCKEVLLTALTSITSSNTTDISLVFDSSPAILRSLSSSQFPASCNATVLQTAMLWELTSDDVRLLYGISRLLIPQNSQFASMPANVVLTRRPMVVDLVQFLYRETNETWREQNEPKCASTCLTAKHVVQVESKDKPILEMILRSFLKSVTENGFKFSSQSFLGIPFDVEIIDPALTKNALKEKQKEIEGKTFTALVDLTSSNIANLIRTLSKESVTYKAILVFLETNLETVYKHGLTADKPEPDMNNLKVEISELRIVVNESNASQSVSLLHTVTVFGGNLTLFGADELVLLFSVGASGMETNMFSRNLRNATLLSYKKTQKTICDPSLGWTQGSVDIEGCSEDAECLRNSSSLFQCTCDDGYHGDGYDCSDVDECDEDSHGCSVFAECENEKGGYDCECKKDFAGDGFSCDDVNECELERDDCHDNATCTNTFGGFECSCDDGFIGNGKLCAEQSFFYGLIQLNSSFTFLPQLSNSSSEVSNFLSDAVTASLTPMYGFESNLNITVTVTAFLEGSVFVEHIVTVTGQGAYNLEAETLNQTFVEASNAFPVQSRMFSHPLRTLDQITTDGIESVLDFRGRGDLLTEVLGVVNNTEEVRCLSAAIRINADVYEEFAAGNSCPVTPEFTAKLQRQLFDKYSRVYPNVMQMKIQSISPASELTEISNPVARLNESLVFSGSILVRNLHNYTRNISSTENRIMQTALEAELRRAYINSVRSLLSPAETCDDSENDCSDGCKQNSLTVRLTELQNNSQAGTFTAQHIVIVQLPAATAYCRYIMNITGITYFLPTDIELVRGIDEIVAANFTELTQNCANMLQRVFDITNLTPLDLLENFTNSQTDRYIYAPPFNLTKTSSPEVSVKVLTPSMERFPISCTDMIAFHSVVYSTKTADDFNTYLGLSRVLSAFANNTDNSYTGLPFDISTQKFNASLLDNSSPTEISLAKLKFLGPPTFPLGPITKFATVPSTNGQSSHFNAFANDLKIAASFLLAARSFNIETASELLSVLDGLRSPVRSLILSLLSSPDNFALLGLDPYLGQLLVAAVELNL</sequence>
<reference evidence="19" key="1">
    <citation type="submission" date="2020-04" db="EMBL/GenBank/DDBJ databases">
        <authorList>
            <person name="Neveu A P."/>
        </authorList>
    </citation>
    <scope>NUCLEOTIDE SEQUENCE</scope>
    <source>
        <tissue evidence="19">Whole embryo</tissue>
    </source>
</reference>
<dbReference type="PROSITE" id="PS01187">
    <property type="entry name" value="EGF_CA"/>
    <property type="match status" value="4"/>
</dbReference>
<dbReference type="InterPro" id="IPR017994">
    <property type="entry name" value="P_trefoil_chordata"/>
</dbReference>